<organism evidence="2 3">
    <name type="scientific">Clunio marinus</name>
    <dbReference type="NCBI Taxonomy" id="568069"/>
    <lineage>
        <taxon>Eukaryota</taxon>
        <taxon>Metazoa</taxon>
        <taxon>Ecdysozoa</taxon>
        <taxon>Arthropoda</taxon>
        <taxon>Hexapoda</taxon>
        <taxon>Insecta</taxon>
        <taxon>Pterygota</taxon>
        <taxon>Neoptera</taxon>
        <taxon>Endopterygota</taxon>
        <taxon>Diptera</taxon>
        <taxon>Nematocera</taxon>
        <taxon>Chironomoidea</taxon>
        <taxon>Chironomidae</taxon>
        <taxon>Clunio</taxon>
    </lineage>
</organism>
<dbReference type="AlphaFoldDB" id="A0A1J1IIY8"/>
<protein>
    <submittedName>
        <fullName evidence="2">CLUMA_CG013481, isoform A</fullName>
    </submittedName>
</protein>
<reference evidence="2 3" key="1">
    <citation type="submission" date="2015-04" db="EMBL/GenBank/DDBJ databases">
        <authorList>
            <person name="Syromyatnikov M.Y."/>
            <person name="Popov V.N."/>
        </authorList>
    </citation>
    <scope>NUCLEOTIDE SEQUENCE [LARGE SCALE GENOMIC DNA]</scope>
</reference>
<sequence length="69" mass="8012">MSTGKNSLTSYGFPTNIHLTSLIFFSLFLGYAQQVPQNAYGHSTDYLLTYDFKKRIKETITWFAENCYK</sequence>
<feature type="signal peptide" evidence="1">
    <location>
        <begin position="1"/>
        <end position="32"/>
    </location>
</feature>
<gene>
    <name evidence="2" type="ORF">CLUMA_CG013481</name>
</gene>
<dbReference type="Proteomes" id="UP000183832">
    <property type="component" value="Unassembled WGS sequence"/>
</dbReference>
<proteinExistence type="predicted"/>
<dbReference type="EMBL" id="CVRI01000054">
    <property type="protein sequence ID" value="CRL00207.1"/>
    <property type="molecule type" value="Genomic_DNA"/>
</dbReference>
<keyword evidence="1" id="KW-0732">Signal</keyword>
<evidence type="ECO:0000256" key="1">
    <source>
        <dbReference type="SAM" id="SignalP"/>
    </source>
</evidence>
<keyword evidence="3" id="KW-1185">Reference proteome</keyword>
<feature type="chain" id="PRO_5012362515" evidence="1">
    <location>
        <begin position="33"/>
        <end position="69"/>
    </location>
</feature>
<evidence type="ECO:0000313" key="2">
    <source>
        <dbReference type="EMBL" id="CRL00207.1"/>
    </source>
</evidence>
<accession>A0A1J1IIY8</accession>
<evidence type="ECO:0000313" key="3">
    <source>
        <dbReference type="Proteomes" id="UP000183832"/>
    </source>
</evidence>
<name>A0A1J1IIY8_9DIPT</name>